<evidence type="ECO:0000313" key="1">
    <source>
        <dbReference type="EMBL" id="MDQ0473056.1"/>
    </source>
</evidence>
<organism evidence="1 2">
    <name type="scientific">Labrys wisconsinensis</name>
    <dbReference type="NCBI Taxonomy" id="425677"/>
    <lineage>
        <taxon>Bacteria</taxon>
        <taxon>Pseudomonadati</taxon>
        <taxon>Pseudomonadota</taxon>
        <taxon>Alphaproteobacteria</taxon>
        <taxon>Hyphomicrobiales</taxon>
        <taxon>Xanthobacteraceae</taxon>
        <taxon>Labrys</taxon>
    </lineage>
</organism>
<dbReference type="EMBL" id="JAUSVX010000014">
    <property type="protein sequence ID" value="MDQ0473056.1"/>
    <property type="molecule type" value="Genomic_DNA"/>
</dbReference>
<protein>
    <recommendedName>
        <fullName evidence="3">Flagellin C-terminal domain-containing protein</fullName>
    </recommendedName>
</protein>
<sequence length="513" mass="51891">MQIGSSSLLSGALSRSMSDLKASFNTLTWQLSSGQVSQTYGGLGAGRSTSLAMHAQISQLQGYTNTIANVDLRIGTASTALTRLNTLASEQRSGTTLTNATIVAGGQTQAQIDARSRLDEALSVLGTDVAGSYLFGGRATDKNPVASADTILDGDGTALGLRGVIAERRTADIGTVNLDTSGAASVGRLNVSAAGGSSFTLAEDGTHPFGFKLVGGSTTMTGATISTPSGSPPSQTVSLGAQPTDGQTITLTMALPDGTTTDVTLTASANASPDDSGQFQIGATAAETAANLRNAVLGRLDTESQTTLSAASSVVAAQDFFAGGPNTPPKRVDITPPATAATATALRDATPTDTVVWYQGDDDPSVGARQSATAKVDTSLSVDYGVRANEPGIAKLVGTLALFATEVAPAGDANATARNTALADRVRTALAPDNSAGSVTAITTELAGAQRVADAAKDRHKTAIATARDLVAGVEQSDDNTVAASLLAVQTRLQASYQMTSMLSKLTLVNFLG</sequence>
<keyword evidence="2" id="KW-1185">Reference proteome</keyword>
<dbReference type="InterPro" id="IPR001492">
    <property type="entry name" value="Flagellin"/>
</dbReference>
<dbReference type="RefSeq" id="WP_307280788.1">
    <property type="nucleotide sequence ID" value="NZ_JAUSVX010000014.1"/>
</dbReference>
<gene>
    <name evidence="1" type="ORF">QO011_006089</name>
</gene>
<name>A0ABU0JHT8_9HYPH</name>
<reference evidence="1 2" key="1">
    <citation type="submission" date="2023-07" db="EMBL/GenBank/DDBJ databases">
        <title>Genomic Encyclopedia of Type Strains, Phase IV (KMG-IV): sequencing the most valuable type-strain genomes for metagenomic binning, comparative biology and taxonomic classification.</title>
        <authorList>
            <person name="Goeker M."/>
        </authorList>
    </citation>
    <scope>NUCLEOTIDE SEQUENCE [LARGE SCALE GENOMIC DNA]</scope>
    <source>
        <strain evidence="1 2">DSM 19619</strain>
    </source>
</reference>
<comment type="caution">
    <text evidence="1">The sequence shown here is derived from an EMBL/GenBank/DDBJ whole genome shotgun (WGS) entry which is preliminary data.</text>
</comment>
<dbReference type="PANTHER" id="PTHR42792">
    <property type="entry name" value="FLAGELLIN"/>
    <property type="match status" value="1"/>
</dbReference>
<evidence type="ECO:0000313" key="2">
    <source>
        <dbReference type="Proteomes" id="UP001242480"/>
    </source>
</evidence>
<proteinExistence type="predicted"/>
<dbReference type="SUPFAM" id="SSF64518">
    <property type="entry name" value="Phase 1 flagellin"/>
    <property type="match status" value="1"/>
</dbReference>
<dbReference type="Gene3D" id="1.20.1330.10">
    <property type="entry name" value="f41 fragment of flagellin, N-terminal domain"/>
    <property type="match status" value="1"/>
</dbReference>
<evidence type="ECO:0008006" key="3">
    <source>
        <dbReference type="Google" id="ProtNLM"/>
    </source>
</evidence>
<accession>A0ABU0JHT8</accession>
<dbReference type="PANTHER" id="PTHR42792:SF1">
    <property type="entry name" value="FLAGELLAR HOOK-ASSOCIATED PROTEIN 3"/>
    <property type="match status" value="1"/>
</dbReference>
<dbReference type="Proteomes" id="UP001242480">
    <property type="component" value="Unassembled WGS sequence"/>
</dbReference>